<dbReference type="SUPFAM" id="SSF52402">
    <property type="entry name" value="Adenine nucleotide alpha hydrolases-like"/>
    <property type="match status" value="2"/>
</dbReference>
<dbReference type="InterPro" id="IPR006016">
    <property type="entry name" value="UspA"/>
</dbReference>
<name>A0A124G7P5_9ACTN</name>
<dbReference type="PANTHER" id="PTHR46268">
    <property type="entry name" value="STRESS RESPONSE PROTEIN NHAX"/>
    <property type="match status" value="1"/>
</dbReference>
<keyword evidence="4" id="KW-1185">Reference proteome</keyword>
<dbReference type="PRINTS" id="PR01438">
    <property type="entry name" value="UNVRSLSTRESS"/>
</dbReference>
<comment type="caution">
    <text evidence="3">The sequence shown here is derived from an EMBL/GenBank/DDBJ whole genome shotgun (WGS) entry which is preliminary data.</text>
</comment>
<dbReference type="InterPro" id="IPR014729">
    <property type="entry name" value="Rossmann-like_a/b/a_fold"/>
</dbReference>
<dbReference type="PANTHER" id="PTHR46268:SF6">
    <property type="entry name" value="UNIVERSAL STRESS PROTEIN UP12"/>
    <property type="match status" value="1"/>
</dbReference>
<feature type="domain" description="UspA" evidence="2">
    <location>
        <begin position="150"/>
        <end position="286"/>
    </location>
</feature>
<evidence type="ECO:0000259" key="2">
    <source>
        <dbReference type="Pfam" id="PF00582"/>
    </source>
</evidence>
<gene>
    <name evidence="3" type="ORF">ADL15_45660</name>
</gene>
<dbReference type="Gene3D" id="3.40.50.620">
    <property type="entry name" value="HUPs"/>
    <property type="match status" value="2"/>
</dbReference>
<organism evidence="3 4">
    <name type="scientific">Actinoplanes awajinensis subsp. mycoplanecinus</name>
    <dbReference type="NCBI Taxonomy" id="135947"/>
    <lineage>
        <taxon>Bacteria</taxon>
        <taxon>Bacillati</taxon>
        <taxon>Actinomycetota</taxon>
        <taxon>Actinomycetes</taxon>
        <taxon>Micromonosporales</taxon>
        <taxon>Micromonosporaceae</taxon>
        <taxon>Actinoplanes</taxon>
    </lineage>
</organism>
<dbReference type="Proteomes" id="UP000053244">
    <property type="component" value="Unassembled WGS sequence"/>
</dbReference>
<comment type="similarity">
    <text evidence="1">Belongs to the universal stress protein A family.</text>
</comment>
<proteinExistence type="inferred from homology"/>
<evidence type="ECO:0000313" key="4">
    <source>
        <dbReference type="Proteomes" id="UP000053244"/>
    </source>
</evidence>
<dbReference type="EMBL" id="LLZH01000331">
    <property type="protein sequence ID" value="KUL23471.1"/>
    <property type="molecule type" value="Genomic_DNA"/>
</dbReference>
<dbReference type="AlphaFoldDB" id="A0A124G7P5"/>
<dbReference type="RefSeq" id="WP_067706062.1">
    <property type="nucleotide sequence ID" value="NZ_LLZH01000331.1"/>
</dbReference>
<accession>A0A124G7P5</accession>
<dbReference type="Pfam" id="PF00582">
    <property type="entry name" value="Usp"/>
    <property type="match status" value="2"/>
</dbReference>
<dbReference type="InterPro" id="IPR006015">
    <property type="entry name" value="Universal_stress_UspA"/>
</dbReference>
<dbReference type="OrthoDB" id="3402850at2"/>
<evidence type="ECO:0000313" key="3">
    <source>
        <dbReference type="EMBL" id="KUL23471.1"/>
    </source>
</evidence>
<sequence>MRTMSVVIAADGTDASRSATVWAAAEAARRGQLLQVLHVLDWEWSTARYEFSNDRFDADRRHADGIVAQAARVAREAVPAIEVVSDVLVGDPAAQLVAASESAALMVLGDRGRGGFAGLRLGSVSQRVATHARCPVAVIRGGLRSAEALVVAGVDDSAAAGGVLDAAFTAADQRHARLLLVHSSLPPFRGYHGHLSAAESHTPDHDTAARDLLAHQAAPWQARFPAVAVDLLVSHLGPAAALVGAARDAELVIAGSRGHGVLAGTLLGSTGLQLLHYADCPVLIIHPYPKS</sequence>
<protein>
    <recommendedName>
        <fullName evidence="2">UspA domain-containing protein</fullName>
    </recommendedName>
</protein>
<feature type="domain" description="UspA" evidence="2">
    <location>
        <begin position="5"/>
        <end position="140"/>
    </location>
</feature>
<evidence type="ECO:0000256" key="1">
    <source>
        <dbReference type="ARBA" id="ARBA00008791"/>
    </source>
</evidence>
<reference evidence="3 4" key="1">
    <citation type="submission" date="2015-10" db="EMBL/GenBank/DDBJ databases">
        <authorList>
            <person name="Gilbert D.G."/>
        </authorList>
    </citation>
    <scope>NUCLEOTIDE SEQUENCE [LARGE SCALE GENOMIC DNA]</scope>
    <source>
        <strain evidence="3 4">NRRL B-16712</strain>
    </source>
</reference>